<dbReference type="GO" id="GO:0007204">
    <property type="term" value="P:positive regulation of cytosolic calcium ion concentration"/>
    <property type="evidence" value="ECO:0007669"/>
    <property type="project" value="TreeGrafter"/>
</dbReference>
<keyword evidence="2 9" id="KW-0812">Transmembrane</keyword>
<dbReference type="SUPFAM" id="SSF81321">
    <property type="entry name" value="Family A G protein-coupled receptor-like"/>
    <property type="match status" value="1"/>
</dbReference>
<keyword evidence="7 9" id="KW-0807">Transducer</keyword>
<evidence type="ECO:0000256" key="1">
    <source>
        <dbReference type="ARBA" id="ARBA00004141"/>
    </source>
</evidence>
<comment type="subcellular location">
    <subcellularLocation>
        <location evidence="1">Membrane</location>
        <topology evidence="1">Multi-pass membrane protein</topology>
    </subcellularLocation>
</comment>
<evidence type="ECO:0000256" key="6">
    <source>
        <dbReference type="ARBA" id="ARBA00023170"/>
    </source>
</evidence>
<evidence type="ECO:0000256" key="9">
    <source>
        <dbReference type="RuleBase" id="RU000688"/>
    </source>
</evidence>
<keyword evidence="3 10" id="KW-1133">Transmembrane helix</keyword>
<dbReference type="PANTHER" id="PTHR24225">
    <property type="entry name" value="CHEMOTACTIC RECEPTOR"/>
    <property type="match status" value="1"/>
</dbReference>
<feature type="domain" description="G-protein coupled receptors family 1 profile" evidence="11">
    <location>
        <begin position="89"/>
        <end position="352"/>
    </location>
</feature>
<keyword evidence="4 9" id="KW-0297">G-protein coupled receptor</keyword>
<evidence type="ECO:0000259" key="11">
    <source>
        <dbReference type="PROSITE" id="PS50262"/>
    </source>
</evidence>
<feature type="transmembrane region" description="Helical" evidence="10">
    <location>
        <begin position="125"/>
        <end position="148"/>
    </location>
</feature>
<evidence type="ECO:0000256" key="5">
    <source>
        <dbReference type="ARBA" id="ARBA00023136"/>
    </source>
</evidence>
<dbReference type="GO" id="GO:0006954">
    <property type="term" value="P:inflammatory response"/>
    <property type="evidence" value="ECO:0007669"/>
    <property type="project" value="TreeGrafter"/>
</dbReference>
<reference evidence="12" key="3">
    <citation type="submission" date="2025-09" db="UniProtKB">
        <authorList>
            <consortium name="Ensembl"/>
        </authorList>
    </citation>
    <scope>IDENTIFICATION</scope>
</reference>
<dbReference type="GO" id="GO:0004930">
    <property type="term" value="F:G protein-coupled receptor activity"/>
    <property type="evidence" value="ECO:0007669"/>
    <property type="project" value="UniProtKB-KW"/>
</dbReference>
<feature type="transmembrane region" description="Helical" evidence="10">
    <location>
        <begin position="168"/>
        <end position="190"/>
    </location>
</feature>
<keyword evidence="13" id="KW-1185">Reference proteome</keyword>
<dbReference type="InterPro" id="IPR000826">
    <property type="entry name" value="Formyl_rcpt-rel"/>
</dbReference>
<keyword evidence="5 10" id="KW-0472">Membrane</keyword>
<protein>
    <recommendedName>
        <fullName evidence="11">G-protein coupled receptors family 1 profile domain-containing protein</fullName>
    </recommendedName>
</protein>
<dbReference type="PANTHER" id="PTHR24225:SF52">
    <property type="entry name" value="C3A ANAPHYLATOXIN CHEMOTACTIC RECEPTOR-LIKE"/>
    <property type="match status" value="1"/>
</dbReference>
<dbReference type="GeneTree" id="ENSGT01140000282544"/>
<evidence type="ECO:0000313" key="12">
    <source>
        <dbReference type="Ensembl" id="ENSELUP00000082277.1"/>
    </source>
</evidence>
<dbReference type="Gene3D" id="1.20.1070.10">
    <property type="entry name" value="Rhodopsin 7-helix transmembrane proteins"/>
    <property type="match status" value="1"/>
</dbReference>
<evidence type="ECO:0000256" key="10">
    <source>
        <dbReference type="SAM" id="Phobius"/>
    </source>
</evidence>
<evidence type="ECO:0000256" key="7">
    <source>
        <dbReference type="ARBA" id="ARBA00023224"/>
    </source>
</evidence>
<evidence type="ECO:0000313" key="13">
    <source>
        <dbReference type="Proteomes" id="UP000265140"/>
    </source>
</evidence>
<organism evidence="12 13">
    <name type="scientific">Esox lucius</name>
    <name type="common">Northern pike</name>
    <dbReference type="NCBI Taxonomy" id="8010"/>
    <lineage>
        <taxon>Eukaryota</taxon>
        <taxon>Metazoa</taxon>
        <taxon>Chordata</taxon>
        <taxon>Craniata</taxon>
        <taxon>Vertebrata</taxon>
        <taxon>Euteleostomi</taxon>
        <taxon>Actinopterygii</taxon>
        <taxon>Neopterygii</taxon>
        <taxon>Teleostei</taxon>
        <taxon>Protacanthopterygii</taxon>
        <taxon>Esociformes</taxon>
        <taxon>Esocidae</taxon>
        <taxon>Esox</taxon>
    </lineage>
</organism>
<evidence type="ECO:0000256" key="8">
    <source>
        <dbReference type="ARBA" id="ARBA00025736"/>
    </source>
</evidence>
<feature type="transmembrane region" description="Helical" evidence="10">
    <location>
        <begin position="202"/>
        <end position="224"/>
    </location>
</feature>
<proteinExistence type="inferred from homology"/>
<dbReference type="AlphaFoldDB" id="A0AAY5K7J8"/>
<dbReference type="GO" id="GO:0004878">
    <property type="term" value="F:complement component C5a receptor activity"/>
    <property type="evidence" value="ECO:0007669"/>
    <property type="project" value="TreeGrafter"/>
</dbReference>
<comment type="similarity">
    <text evidence="9">Belongs to the G-protein coupled receptor 1 family.</text>
</comment>
<feature type="transmembrane region" description="Helical" evidence="10">
    <location>
        <begin position="253"/>
        <end position="272"/>
    </location>
</feature>
<accession>A0AAY5K7J8</accession>
<dbReference type="PROSITE" id="PS50262">
    <property type="entry name" value="G_PROTEIN_RECEP_F1_2"/>
    <property type="match status" value="1"/>
</dbReference>
<dbReference type="Ensembl" id="ENSELUT00000111765.1">
    <property type="protein sequence ID" value="ENSELUP00000082277.1"/>
    <property type="gene ID" value="ENSELUG00000040953.1"/>
</dbReference>
<dbReference type="InterPro" id="IPR000276">
    <property type="entry name" value="GPCR_Rhodpsn"/>
</dbReference>
<comment type="similarity">
    <text evidence="8">Belongs to the chemokine-like receptor (CMKLR) family.</text>
</comment>
<evidence type="ECO:0000256" key="3">
    <source>
        <dbReference type="ARBA" id="ARBA00022989"/>
    </source>
</evidence>
<evidence type="ECO:0000256" key="4">
    <source>
        <dbReference type="ARBA" id="ARBA00023040"/>
    </source>
</evidence>
<dbReference type="GO" id="GO:0005886">
    <property type="term" value="C:plasma membrane"/>
    <property type="evidence" value="ECO:0007669"/>
    <property type="project" value="TreeGrafter"/>
</dbReference>
<feature type="transmembrane region" description="Helical" evidence="10">
    <location>
        <begin position="73"/>
        <end position="98"/>
    </location>
</feature>
<sequence length="395" mass="43553">MGPFSCSLGLLQITNHCHGSPQPLVSIFLHHLNAGMDFVSSTRRTMTLSTPNQTGPIHKLGCNKTWQEEIGRVIQLLVTIVIFLVGVFLNGLVVWALALRGRGRLTRRGSAGEGETRGASSFRVYVVNLALADLVLLLRTPLMMAYLADNCSWPLGLEACKLVVFLRGLGLYAAAFLLCAVALERCLCLLRPVWASLKRPRWAVPLVCGLLWVLASALAAPYVYSALVKGVNGTKQCLDSDGYSQGLFVTETVAGFLLPLTVFLGSNLAVLWTARTATSSSSTQRMVRLYRVLFLTMLLFLTCWVPYFTCRFLQALAEGRPDWSGHKIHLFTAKYVSSFLVYLKSALNPVLYVFAARGLGRTIWATLPSNIGKVFNEESTDTRSRRTLKRGDSQI</sequence>
<reference evidence="12 13" key="1">
    <citation type="submission" date="2020-02" db="EMBL/GenBank/DDBJ databases">
        <title>Esox lucius (northern pike) genome, fEsoLuc1, primary haplotype.</title>
        <authorList>
            <person name="Myers G."/>
            <person name="Karagic N."/>
            <person name="Meyer A."/>
            <person name="Pippel M."/>
            <person name="Reichard M."/>
            <person name="Winkler S."/>
            <person name="Tracey A."/>
            <person name="Sims Y."/>
            <person name="Howe K."/>
            <person name="Rhie A."/>
            <person name="Formenti G."/>
            <person name="Durbin R."/>
            <person name="Fedrigo O."/>
            <person name="Jarvis E.D."/>
        </authorList>
    </citation>
    <scope>NUCLEOTIDE SEQUENCE [LARGE SCALE GENOMIC DNA]</scope>
</reference>
<dbReference type="PRINTS" id="PR00237">
    <property type="entry name" value="GPCRRHODOPSN"/>
</dbReference>
<dbReference type="Pfam" id="PF00001">
    <property type="entry name" value="7tm_1"/>
    <property type="match status" value="1"/>
</dbReference>
<keyword evidence="6 9" id="KW-0675">Receptor</keyword>
<dbReference type="Proteomes" id="UP000265140">
    <property type="component" value="Chromosome 22"/>
</dbReference>
<evidence type="ECO:0000256" key="2">
    <source>
        <dbReference type="ARBA" id="ARBA00022692"/>
    </source>
</evidence>
<dbReference type="GO" id="GO:0007200">
    <property type="term" value="P:phospholipase C-activating G protein-coupled receptor signaling pathway"/>
    <property type="evidence" value="ECO:0007669"/>
    <property type="project" value="TreeGrafter"/>
</dbReference>
<reference evidence="12" key="2">
    <citation type="submission" date="2025-08" db="UniProtKB">
        <authorList>
            <consortium name="Ensembl"/>
        </authorList>
    </citation>
    <scope>IDENTIFICATION</scope>
</reference>
<name>A0AAY5K7J8_ESOLU</name>
<dbReference type="InterPro" id="IPR017452">
    <property type="entry name" value="GPCR_Rhodpsn_7TM"/>
</dbReference>
<dbReference type="PROSITE" id="PS00237">
    <property type="entry name" value="G_PROTEIN_RECEP_F1_1"/>
    <property type="match status" value="1"/>
</dbReference>
<feature type="transmembrane region" description="Helical" evidence="10">
    <location>
        <begin position="292"/>
        <end position="315"/>
    </location>
</feature>
<dbReference type="FunFam" id="1.20.1070.10:FF:000402">
    <property type="entry name" value="Uncharacterized protein"/>
    <property type="match status" value="1"/>
</dbReference>